<keyword evidence="2" id="KW-1185">Reference proteome</keyword>
<name>A0A2S4UUX5_9BASI</name>
<dbReference type="Proteomes" id="UP000238274">
    <property type="component" value="Unassembled WGS sequence"/>
</dbReference>
<dbReference type="VEuPathDB" id="FungiDB:PSTT_14904"/>
<reference evidence="2" key="3">
    <citation type="journal article" date="2018" name="Mol. Plant Microbe Interact.">
        <title>Genome sequence resources for the wheat stripe rust pathogen (Puccinia striiformis f. sp. tritici) and the barley stripe rust pathogen (Puccinia striiformis f. sp. hordei).</title>
        <authorList>
            <person name="Xia C."/>
            <person name="Wang M."/>
            <person name="Yin C."/>
            <person name="Cornejo O.E."/>
            <person name="Hulbert S.H."/>
            <person name="Chen X."/>
        </authorList>
    </citation>
    <scope>NUCLEOTIDE SEQUENCE [LARGE SCALE GENOMIC DNA]</scope>
    <source>
        <strain evidence="2">93TX-2</strain>
    </source>
</reference>
<evidence type="ECO:0000313" key="2">
    <source>
        <dbReference type="Proteomes" id="UP000238274"/>
    </source>
</evidence>
<sequence length="68" mass="7957">MLLTPFEKSKISQLWPPMFSMNFLNFATQPQSELQIINPNFLPLLPPPLPWTLIQSQQVYNKAHITNY</sequence>
<proteinExistence type="predicted"/>
<dbReference type="EMBL" id="PKSM01000241">
    <property type="protein sequence ID" value="POW00935.1"/>
    <property type="molecule type" value="Genomic_DNA"/>
</dbReference>
<comment type="caution">
    <text evidence="1">The sequence shown here is derived from an EMBL/GenBank/DDBJ whole genome shotgun (WGS) entry which is preliminary data.</text>
</comment>
<dbReference type="AlphaFoldDB" id="A0A2S4UUX5"/>
<organism evidence="1 2">
    <name type="scientific">Puccinia striiformis</name>
    <dbReference type="NCBI Taxonomy" id="27350"/>
    <lineage>
        <taxon>Eukaryota</taxon>
        <taxon>Fungi</taxon>
        <taxon>Dikarya</taxon>
        <taxon>Basidiomycota</taxon>
        <taxon>Pucciniomycotina</taxon>
        <taxon>Pucciniomycetes</taxon>
        <taxon>Pucciniales</taxon>
        <taxon>Pucciniaceae</taxon>
        <taxon>Puccinia</taxon>
    </lineage>
</organism>
<reference evidence="2" key="2">
    <citation type="journal article" date="2018" name="BMC Genomics">
        <title>Genomic insights into host adaptation between the wheat stripe rust pathogen (Puccinia striiformis f. sp. tritici) and the barley stripe rust pathogen (Puccinia striiformis f. sp. hordei).</title>
        <authorList>
            <person name="Xia C."/>
            <person name="Wang M."/>
            <person name="Yin C."/>
            <person name="Cornejo O.E."/>
            <person name="Hulbert S.H."/>
            <person name="Chen X."/>
        </authorList>
    </citation>
    <scope>NUCLEOTIDE SEQUENCE [LARGE SCALE GENOMIC DNA]</scope>
    <source>
        <strain evidence="2">93TX-2</strain>
    </source>
</reference>
<evidence type="ECO:0000313" key="1">
    <source>
        <dbReference type="EMBL" id="POW00935.1"/>
    </source>
</evidence>
<dbReference type="VEuPathDB" id="FungiDB:PSHT_12789"/>
<reference evidence="1 2" key="1">
    <citation type="submission" date="2017-12" db="EMBL/GenBank/DDBJ databases">
        <title>Gene loss provides genomic basis for host adaptation in cereal stripe rust fungi.</title>
        <authorList>
            <person name="Xia C."/>
        </authorList>
    </citation>
    <scope>NUCLEOTIDE SEQUENCE [LARGE SCALE GENOMIC DNA]</scope>
    <source>
        <strain evidence="1 2">93TX-2</strain>
    </source>
</reference>
<protein>
    <submittedName>
        <fullName evidence="1">Uncharacterized protein</fullName>
    </submittedName>
</protein>
<gene>
    <name evidence="1" type="ORF">PSHT_12789</name>
</gene>
<accession>A0A2S4UUX5</accession>